<feature type="transmembrane region" description="Helical" evidence="1">
    <location>
        <begin position="31"/>
        <end position="52"/>
    </location>
</feature>
<gene>
    <name evidence="2" type="ORF">SAMN05421767_10945</name>
</gene>
<sequence>MGMFKRIAINTLGFMLIAYLLPGVVVESWGVAFTASIILALLNLTVKPVLYLFTLPINFFTFGLFSFVINGLIIMMTANFVGSGIYISSFGTGLLVSVLLTLFQRFIEEVTED</sequence>
<evidence type="ECO:0000313" key="3">
    <source>
        <dbReference type="Proteomes" id="UP000198556"/>
    </source>
</evidence>
<feature type="transmembrane region" description="Helical" evidence="1">
    <location>
        <begin position="59"/>
        <end position="78"/>
    </location>
</feature>
<reference evidence="2 3" key="1">
    <citation type="submission" date="2016-10" db="EMBL/GenBank/DDBJ databases">
        <authorList>
            <person name="de Groot N.N."/>
        </authorList>
    </citation>
    <scope>NUCLEOTIDE SEQUENCE [LARGE SCALE GENOMIC DNA]</scope>
    <source>
        <strain evidence="2 3">DSM 15827</strain>
    </source>
</reference>
<dbReference type="EMBL" id="FOGF01000009">
    <property type="protein sequence ID" value="SEQ87738.1"/>
    <property type="molecule type" value="Genomic_DNA"/>
</dbReference>
<dbReference type="Pfam" id="PF04020">
    <property type="entry name" value="Phage_holin_4_2"/>
    <property type="match status" value="1"/>
</dbReference>
<dbReference type="STRING" id="137733.SAMN05421767_10945"/>
<name>A0A1H9JLY5_9LACT</name>
<dbReference type="InterPro" id="IPR007165">
    <property type="entry name" value="Phage_holin_4_2"/>
</dbReference>
<dbReference type="RefSeq" id="WP_089746298.1">
    <property type="nucleotide sequence ID" value="NZ_FOGF01000009.1"/>
</dbReference>
<organism evidence="2 3">
    <name type="scientific">Granulicatella balaenopterae</name>
    <dbReference type="NCBI Taxonomy" id="137733"/>
    <lineage>
        <taxon>Bacteria</taxon>
        <taxon>Bacillati</taxon>
        <taxon>Bacillota</taxon>
        <taxon>Bacilli</taxon>
        <taxon>Lactobacillales</taxon>
        <taxon>Carnobacteriaceae</taxon>
        <taxon>Granulicatella</taxon>
    </lineage>
</organism>
<keyword evidence="3" id="KW-1185">Reference proteome</keyword>
<feature type="transmembrane region" description="Helical" evidence="1">
    <location>
        <begin position="84"/>
        <end position="103"/>
    </location>
</feature>
<dbReference type="PANTHER" id="PTHR37309:SF1">
    <property type="entry name" value="SLR0284 PROTEIN"/>
    <property type="match status" value="1"/>
</dbReference>
<evidence type="ECO:0000256" key="1">
    <source>
        <dbReference type="SAM" id="Phobius"/>
    </source>
</evidence>
<dbReference type="AlphaFoldDB" id="A0A1H9JLY5"/>
<protein>
    <submittedName>
        <fullName evidence="2">Putative membrane protein</fullName>
    </submittedName>
</protein>
<dbReference type="PANTHER" id="PTHR37309">
    <property type="entry name" value="SLR0284 PROTEIN"/>
    <property type="match status" value="1"/>
</dbReference>
<accession>A0A1H9JLY5</accession>
<evidence type="ECO:0000313" key="2">
    <source>
        <dbReference type="EMBL" id="SEQ87738.1"/>
    </source>
</evidence>
<keyword evidence="1" id="KW-0472">Membrane</keyword>
<proteinExistence type="predicted"/>
<keyword evidence="1" id="KW-0812">Transmembrane</keyword>
<dbReference type="Proteomes" id="UP000198556">
    <property type="component" value="Unassembled WGS sequence"/>
</dbReference>
<dbReference type="OrthoDB" id="7205479at2"/>
<keyword evidence="1" id="KW-1133">Transmembrane helix</keyword>